<dbReference type="PANTHER" id="PTHR37017">
    <property type="entry name" value="AB HYDROLASE-1 DOMAIN-CONTAINING PROTEIN-RELATED"/>
    <property type="match status" value="1"/>
</dbReference>
<comment type="caution">
    <text evidence="3">The sequence shown here is derived from an EMBL/GenBank/DDBJ whole genome shotgun (WGS) entry which is preliminary data.</text>
</comment>
<proteinExistence type="predicted"/>
<dbReference type="InterPro" id="IPR052897">
    <property type="entry name" value="Sec-Metab_Biosynth_Hydrolase"/>
</dbReference>
<keyword evidence="4" id="KW-1185">Reference proteome</keyword>
<dbReference type="EMBL" id="WTUZ01000039">
    <property type="protein sequence ID" value="MZQ86240.1"/>
    <property type="molecule type" value="Genomic_DNA"/>
</dbReference>
<dbReference type="SUPFAM" id="SSF53474">
    <property type="entry name" value="alpha/beta-Hydrolases"/>
    <property type="match status" value="1"/>
</dbReference>
<dbReference type="AlphaFoldDB" id="A0A6L8VAK3"/>
<dbReference type="InterPro" id="IPR000073">
    <property type="entry name" value="AB_hydrolase_1"/>
</dbReference>
<dbReference type="Pfam" id="PF12697">
    <property type="entry name" value="Abhydrolase_6"/>
    <property type="match status" value="1"/>
</dbReference>
<organism evidence="3 4">
    <name type="scientific">Paenibacillus silvestris</name>
    <dbReference type="NCBI Taxonomy" id="2606219"/>
    <lineage>
        <taxon>Bacteria</taxon>
        <taxon>Bacillati</taxon>
        <taxon>Bacillota</taxon>
        <taxon>Bacilli</taxon>
        <taxon>Bacillales</taxon>
        <taxon>Paenibacillaceae</taxon>
        <taxon>Paenibacillus</taxon>
    </lineage>
</organism>
<dbReference type="Gene3D" id="3.40.50.1820">
    <property type="entry name" value="alpha/beta hydrolase"/>
    <property type="match status" value="1"/>
</dbReference>
<name>A0A6L8VAK3_9BACL</name>
<evidence type="ECO:0000256" key="1">
    <source>
        <dbReference type="SAM" id="MobiDB-lite"/>
    </source>
</evidence>
<evidence type="ECO:0000313" key="4">
    <source>
        <dbReference type="Proteomes" id="UP000481087"/>
    </source>
</evidence>
<accession>A0A6L8VAK3</accession>
<evidence type="ECO:0000313" key="3">
    <source>
        <dbReference type="EMBL" id="MZQ86240.1"/>
    </source>
</evidence>
<keyword evidence="3" id="KW-0378">Hydrolase</keyword>
<evidence type="ECO:0000259" key="2">
    <source>
        <dbReference type="Pfam" id="PF12697"/>
    </source>
</evidence>
<dbReference type="PANTHER" id="PTHR37017:SF11">
    <property type="entry name" value="ESTERASE_LIPASE_THIOESTERASE DOMAIN-CONTAINING PROTEIN"/>
    <property type="match status" value="1"/>
</dbReference>
<feature type="domain" description="AB hydrolase-1" evidence="2">
    <location>
        <begin position="39"/>
        <end position="159"/>
    </location>
</feature>
<dbReference type="InterPro" id="IPR029058">
    <property type="entry name" value="AB_hydrolase_fold"/>
</dbReference>
<sequence length="278" mass="30520">MDGKNAVKVKSQHGASYENSSNTITQLATNTNKQEPITFVLVHGAWADASFWDNAAAELRKQGHTVHAPEYAGHGSLYNPAVKHEDIVKSIVDYITSKKLTNIALVGHSFGGTVIQKVAEQVPDRINRLVFFDAFVPLDGQSLSDQLPTELQKVFGQLAQQSGNGTIKLPFAVFRDGFVNTASESIAKSIYNKAKPEPGAPLVQKLDLKKFYSLNIPKSYLFLTSDIVTPQGDKYGFHPAQSSHLGQFRLILGEGDHMTTAFEQPGYLAQKLYEAARK</sequence>
<reference evidence="3 4" key="1">
    <citation type="submission" date="2019-12" db="EMBL/GenBank/DDBJ databases">
        <title>Paenibacillus sp. nov. sp. isolated from soil.</title>
        <authorList>
            <person name="Kim J."/>
            <person name="Jeong S.E."/>
            <person name="Jung H.S."/>
            <person name="Jeon C.O."/>
        </authorList>
    </citation>
    <scope>NUCLEOTIDE SEQUENCE [LARGE SCALE GENOMIC DNA]</scope>
    <source>
        <strain evidence="3 4">5J-6</strain>
    </source>
</reference>
<dbReference type="Proteomes" id="UP000481087">
    <property type="component" value="Unassembled WGS sequence"/>
</dbReference>
<gene>
    <name evidence="3" type="ORF">GQF01_29480</name>
</gene>
<dbReference type="GO" id="GO:0016787">
    <property type="term" value="F:hydrolase activity"/>
    <property type="evidence" value="ECO:0007669"/>
    <property type="project" value="UniProtKB-KW"/>
</dbReference>
<protein>
    <submittedName>
        <fullName evidence="3">Alpha/beta fold hydrolase</fullName>
    </submittedName>
</protein>
<feature type="region of interest" description="Disordered" evidence="1">
    <location>
        <begin position="1"/>
        <end position="21"/>
    </location>
</feature>